<protein>
    <recommendedName>
        <fullName evidence="3">Lipoprotein</fullName>
    </recommendedName>
</protein>
<reference evidence="2" key="1">
    <citation type="submission" date="2019-07" db="EMBL/GenBank/DDBJ databases">
        <title>Shewanella sp. YLB-08 draft genomic sequence.</title>
        <authorList>
            <person name="Yu L."/>
        </authorList>
    </citation>
    <scope>NUCLEOTIDE SEQUENCE [LARGE SCALE GENOMIC DNA]</scope>
    <source>
        <strain evidence="2">JCM 20706</strain>
    </source>
</reference>
<dbReference type="AlphaFoldDB" id="A0A553JJB4"/>
<evidence type="ECO:0000313" key="1">
    <source>
        <dbReference type="EMBL" id="TRY12547.1"/>
    </source>
</evidence>
<dbReference type="RefSeq" id="WP_144041956.1">
    <property type="nucleotide sequence ID" value="NZ_BMPL01000030.1"/>
</dbReference>
<evidence type="ECO:0008006" key="3">
    <source>
        <dbReference type="Google" id="ProtNLM"/>
    </source>
</evidence>
<evidence type="ECO:0000313" key="2">
    <source>
        <dbReference type="Proteomes" id="UP000318126"/>
    </source>
</evidence>
<keyword evidence="2" id="KW-1185">Reference proteome</keyword>
<dbReference type="Proteomes" id="UP000318126">
    <property type="component" value="Unassembled WGS sequence"/>
</dbReference>
<dbReference type="PROSITE" id="PS51257">
    <property type="entry name" value="PROKAR_LIPOPROTEIN"/>
    <property type="match status" value="1"/>
</dbReference>
<gene>
    <name evidence="1" type="ORF">FN961_20080</name>
</gene>
<accession>A0A553JJB4</accession>
<sequence length="68" mass="7923">MNLNKVLLLTGLLGISACATSVYDNETTDERVQQQAQEDMRDPMIENNERLIKEGREDEWKKDIRKNN</sequence>
<comment type="caution">
    <text evidence="1">The sequence shown here is derived from an EMBL/GenBank/DDBJ whole genome shotgun (WGS) entry which is preliminary data.</text>
</comment>
<dbReference type="EMBL" id="VKGK01000031">
    <property type="protein sequence ID" value="TRY12547.1"/>
    <property type="molecule type" value="Genomic_DNA"/>
</dbReference>
<proteinExistence type="predicted"/>
<name>A0A553JJB4_SHEHA</name>
<dbReference type="OrthoDB" id="6271462at2"/>
<organism evidence="1 2">
    <name type="scientific">Shewanella hanedai</name>
    <name type="common">Alteromonas hanedai</name>
    <dbReference type="NCBI Taxonomy" id="25"/>
    <lineage>
        <taxon>Bacteria</taxon>
        <taxon>Pseudomonadati</taxon>
        <taxon>Pseudomonadota</taxon>
        <taxon>Gammaproteobacteria</taxon>
        <taxon>Alteromonadales</taxon>
        <taxon>Shewanellaceae</taxon>
        <taxon>Shewanella</taxon>
    </lineage>
</organism>